<protein>
    <submittedName>
        <fullName evidence="4">Photosynthetic reaction center subunit H</fullName>
    </submittedName>
</protein>
<dbReference type="AlphaFoldDB" id="A0A2W5KKR1"/>
<keyword evidence="1" id="KW-0472">Membrane</keyword>
<evidence type="ECO:0000313" key="4">
    <source>
        <dbReference type="EMBL" id="PZQ16058.1"/>
    </source>
</evidence>
<dbReference type="Pfam" id="PF05239">
    <property type="entry name" value="PRC"/>
    <property type="match status" value="1"/>
</dbReference>
<feature type="domain" description="PRC-barrel" evidence="3">
    <location>
        <begin position="150"/>
        <end position="211"/>
    </location>
</feature>
<dbReference type="InterPro" id="IPR005652">
    <property type="entry name" value="Photo_RC_H"/>
</dbReference>
<dbReference type="NCBIfam" id="TIGR01150">
    <property type="entry name" value="puhA"/>
    <property type="match status" value="1"/>
</dbReference>
<keyword evidence="1" id="KW-0812">Transmembrane</keyword>
<dbReference type="InterPro" id="IPR011033">
    <property type="entry name" value="PRC_barrel-like_sf"/>
</dbReference>
<dbReference type="SUPFAM" id="SSF50346">
    <property type="entry name" value="PRC-barrel domain"/>
    <property type="match status" value="1"/>
</dbReference>
<dbReference type="Gene3D" id="4.10.540.10">
    <property type="entry name" value="Photosynthetic reaction centre, H subunit, N-terminal domain"/>
    <property type="match status" value="1"/>
</dbReference>
<dbReference type="InterPro" id="IPR027275">
    <property type="entry name" value="PRC-brl_dom"/>
</dbReference>
<gene>
    <name evidence="4" type="primary">puhA</name>
    <name evidence="4" type="ORF">DI565_09680</name>
</gene>
<dbReference type="InterPro" id="IPR037097">
    <property type="entry name" value="Photo_RC_H_N_sf"/>
</dbReference>
<dbReference type="InterPro" id="IPR015810">
    <property type="entry name" value="Photo_RC_H_N"/>
</dbReference>
<proteinExistence type="predicted"/>
<accession>A0A2W5KKR1</accession>
<feature type="domain" description="Photosynthetic reaction centre H subunit N-terminal" evidence="2">
    <location>
        <begin position="6"/>
        <end position="138"/>
    </location>
</feature>
<evidence type="ECO:0000259" key="2">
    <source>
        <dbReference type="Pfam" id="PF03967"/>
    </source>
</evidence>
<comment type="caution">
    <text evidence="4">The sequence shown here is derived from an EMBL/GenBank/DDBJ whole genome shotgun (WGS) entry which is preliminary data.</text>
</comment>
<dbReference type="InterPro" id="IPR014747">
    <property type="entry name" value="Bac_photo_RC_H_C"/>
</dbReference>
<evidence type="ECO:0000259" key="3">
    <source>
        <dbReference type="Pfam" id="PF05239"/>
    </source>
</evidence>
<organism evidence="4 5">
    <name type="scientific">Ancylobacter novellus</name>
    <name type="common">Thiobacillus novellus</name>
    <dbReference type="NCBI Taxonomy" id="921"/>
    <lineage>
        <taxon>Bacteria</taxon>
        <taxon>Pseudomonadati</taxon>
        <taxon>Pseudomonadota</taxon>
        <taxon>Alphaproteobacteria</taxon>
        <taxon>Hyphomicrobiales</taxon>
        <taxon>Xanthobacteraceae</taxon>
        <taxon>Ancylobacter</taxon>
    </lineage>
</organism>
<dbReference type="Gene3D" id="3.90.50.10">
    <property type="entry name" value="Photosynthetic Reaction Center, subunit H, domain 2"/>
    <property type="match status" value="1"/>
</dbReference>
<dbReference type="EMBL" id="QFPN01000004">
    <property type="protein sequence ID" value="PZQ16058.1"/>
    <property type="molecule type" value="Genomic_DNA"/>
</dbReference>
<feature type="transmembrane region" description="Helical" evidence="1">
    <location>
        <begin position="13"/>
        <end position="32"/>
    </location>
</feature>
<dbReference type="Pfam" id="PF03967">
    <property type="entry name" value="PRCH"/>
    <property type="match status" value="1"/>
</dbReference>
<dbReference type="GO" id="GO:0030077">
    <property type="term" value="C:plasma membrane light-harvesting complex"/>
    <property type="evidence" value="ECO:0007669"/>
    <property type="project" value="InterPro"/>
</dbReference>
<dbReference type="GO" id="GO:0019684">
    <property type="term" value="P:photosynthesis, light reaction"/>
    <property type="evidence" value="ECO:0007669"/>
    <property type="project" value="InterPro"/>
</dbReference>
<sequence length="259" mass="28257">MYSYLAVTPHIDLALVSLYLFWAFFAGLIYYLHRENKREGYPLVEDHPVGRGVRIEGFPFVPAPKTYLLHAGHGTVSLPSGKVERADLAMAPTAGFSGAPYAPVGDPMAAGVGPGAWVERADVPDLTVEGEPKIVPLRAAPDYYVAPGDPDPRGWPVIGGDKEAAGVVSDVWVDRSEYMTRYFEVELPRGDRVLLPSTFAKIDGRRGMIRVSALYADNFPGVPRTKTPDQVTLLEEDKICAYYGAGLLYAHPGRAEPLL</sequence>
<evidence type="ECO:0000256" key="1">
    <source>
        <dbReference type="SAM" id="Phobius"/>
    </source>
</evidence>
<reference evidence="4 5" key="1">
    <citation type="submission" date="2017-08" db="EMBL/GenBank/DDBJ databases">
        <title>Infants hospitalized years apart are colonized by the same room-sourced microbial strains.</title>
        <authorList>
            <person name="Brooks B."/>
            <person name="Olm M.R."/>
            <person name="Firek B.A."/>
            <person name="Baker R."/>
            <person name="Thomas B.C."/>
            <person name="Morowitz M.J."/>
            <person name="Banfield J.F."/>
        </authorList>
    </citation>
    <scope>NUCLEOTIDE SEQUENCE [LARGE SCALE GENOMIC DNA]</scope>
    <source>
        <strain evidence="4">S2_005_003_R2_43</strain>
    </source>
</reference>
<name>A0A2W5KKR1_ANCNO</name>
<dbReference type="Proteomes" id="UP000249577">
    <property type="component" value="Unassembled WGS sequence"/>
</dbReference>
<dbReference type="SUPFAM" id="SSF81490">
    <property type="entry name" value="Photosystem II reaction centre subunit H, transmembrane region"/>
    <property type="match status" value="1"/>
</dbReference>
<evidence type="ECO:0000313" key="5">
    <source>
        <dbReference type="Proteomes" id="UP000249577"/>
    </source>
</evidence>
<keyword evidence="1" id="KW-1133">Transmembrane helix</keyword>